<dbReference type="GO" id="GO:0006898">
    <property type="term" value="P:receptor-mediated endocytosis"/>
    <property type="evidence" value="ECO:0007669"/>
    <property type="project" value="TreeGrafter"/>
</dbReference>
<evidence type="ECO:0000256" key="4">
    <source>
        <dbReference type="ARBA" id="ARBA00022989"/>
    </source>
</evidence>
<dbReference type="GO" id="GO:0016020">
    <property type="term" value="C:membrane"/>
    <property type="evidence" value="ECO:0007669"/>
    <property type="project" value="UniProtKB-SubCell"/>
</dbReference>
<protein>
    <submittedName>
        <fullName evidence="8">Lysosome membrane protein 2-like</fullName>
    </submittedName>
</protein>
<sequence length="237" mass="27094">MQLKSCCIYSTGVLSILLLIAGISLVLSNVFPHILQSVVKKEVVLKNGTEAFEVWENPPAPVYMQFYFFNLTNPLEVVDGDRPAVLEIGPYTYREYRPMEQVDFQENGTKVSSVNTKTYIFQRDMSRGPESDLIRTVNIPAISVMEQFKDNLVLANLISSYMKSENEGLFTTRTVGELLWGYEDPLLKALKLFKPNLDDVFGLFYKTNASNDGEYVFFTGQQNYKDFARVDTWKGER</sequence>
<keyword evidence="4" id="KW-1133">Transmembrane helix</keyword>
<dbReference type="InterPro" id="IPR002159">
    <property type="entry name" value="CD36_fam"/>
</dbReference>
<accession>A0A6I9PKH0</accession>
<dbReference type="GO" id="GO:0005764">
    <property type="term" value="C:lysosome"/>
    <property type="evidence" value="ECO:0007669"/>
    <property type="project" value="InterPro"/>
</dbReference>
<dbReference type="PRINTS" id="PR01609">
    <property type="entry name" value="CD36FAMILY"/>
</dbReference>
<dbReference type="PRINTS" id="PR01611">
    <property type="entry name" value="LIMPII"/>
</dbReference>
<dbReference type="GeneID" id="104961038"/>
<evidence type="ECO:0000256" key="1">
    <source>
        <dbReference type="ARBA" id="ARBA00004370"/>
    </source>
</evidence>
<dbReference type="Pfam" id="PF01130">
    <property type="entry name" value="CD36"/>
    <property type="match status" value="1"/>
</dbReference>
<evidence type="ECO:0000256" key="6">
    <source>
        <dbReference type="ARBA" id="ARBA00023180"/>
    </source>
</evidence>
<gene>
    <name evidence="8" type="primary">LOC104961038</name>
</gene>
<dbReference type="PANTHER" id="PTHR11923">
    <property type="entry name" value="SCAVENGER RECEPTOR CLASS B TYPE-1 SR-B1"/>
    <property type="match status" value="1"/>
</dbReference>
<dbReference type="GO" id="GO:0005044">
    <property type="term" value="F:scavenger receptor activity"/>
    <property type="evidence" value="ECO:0007669"/>
    <property type="project" value="InterPro"/>
</dbReference>
<comment type="similarity">
    <text evidence="2">Belongs to the CD36 family.</text>
</comment>
<evidence type="ECO:0000256" key="3">
    <source>
        <dbReference type="ARBA" id="ARBA00022692"/>
    </source>
</evidence>
<reference evidence="8" key="1">
    <citation type="submission" date="2025-08" db="UniProtKB">
        <authorList>
            <consortium name="RefSeq"/>
        </authorList>
    </citation>
    <scope>IDENTIFICATION</scope>
    <source>
        <tissue evidence="8">Muscle</tissue>
    </source>
</reference>
<proteinExistence type="inferred from homology"/>
<dbReference type="Proteomes" id="UP000504611">
    <property type="component" value="Unplaced"/>
</dbReference>
<dbReference type="GO" id="GO:0006622">
    <property type="term" value="P:protein targeting to lysosome"/>
    <property type="evidence" value="ECO:0007669"/>
    <property type="project" value="TreeGrafter"/>
</dbReference>
<evidence type="ECO:0000256" key="2">
    <source>
        <dbReference type="ARBA" id="ARBA00010532"/>
    </source>
</evidence>
<name>A0A6I9PKH0_9TELE</name>
<comment type="subcellular location">
    <subcellularLocation>
        <location evidence="1">Membrane</location>
    </subcellularLocation>
</comment>
<evidence type="ECO:0000313" key="8">
    <source>
        <dbReference type="RefSeq" id="XP_010787543.1"/>
    </source>
</evidence>
<dbReference type="RefSeq" id="XP_010787543.1">
    <property type="nucleotide sequence ID" value="XM_010789241.1"/>
</dbReference>
<keyword evidence="6" id="KW-0325">Glycoprotein</keyword>
<keyword evidence="5" id="KW-0472">Membrane</keyword>
<keyword evidence="7" id="KW-1185">Reference proteome</keyword>
<organism evidence="7 8">
    <name type="scientific">Notothenia coriiceps</name>
    <name type="common">black rockcod</name>
    <dbReference type="NCBI Taxonomy" id="8208"/>
    <lineage>
        <taxon>Eukaryota</taxon>
        <taxon>Metazoa</taxon>
        <taxon>Chordata</taxon>
        <taxon>Craniata</taxon>
        <taxon>Vertebrata</taxon>
        <taxon>Euteleostomi</taxon>
        <taxon>Actinopterygii</taxon>
        <taxon>Neopterygii</taxon>
        <taxon>Teleostei</taxon>
        <taxon>Neoteleostei</taxon>
        <taxon>Acanthomorphata</taxon>
        <taxon>Eupercaria</taxon>
        <taxon>Perciformes</taxon>
        <taxon>Notothenioidei</taxon>
        <taxon>Nototheniidae</taxon>
        <taxon>Notothenia</taxon>
    </lineage>
</organism>
<evidence type="ECO:0000256" key="5">
    <source>
        <dbReference type="ARBA" id="ARBA00023136"/>
    </source>
</evidence>
<dbReference type="OrthoDB" id="18585at2759"/>
<dbReference type="PANTHER" id="PTHR11923:SF112">
    <property type="entry name" value="LYSOSOME MEMBRANE PROTEIN 2"/>
    <property type="match status" value="1"/>
</dbReference>
<dbReference type="InterPro" id="IPR005429">
    <property type="entry name" value="LimpII"/>
</dbReference>
<keyword evidence="3" id="KW-0812">Transmembrane</keyword>
<dbReference type="KEGG" id="ncc:104961038"/>
<evidence type="ECO:0000313" key="7">
    <source>
        <dbReference type="Proteomes" id="UP000504611"/>
    </source>
</evidence>
<dbReference type="AlphaFoldDB" id="A0A6I9PKH0"/>